<dbReference type="EMBL" id="MT142837">
    <property type="protein sequence ID" value="QJA89299.1"/>
    <property type="molecule type" value="Genomic_DNA"/>
</dbReference>
<organism evidence="1">
    <name type="scientific">viral metagenome</name>
    <dbReference type="NCBI Taxonomy" id="1070528"/>
    <lineage>
        <taxon>unclassified sequences</taxon>
        <taxon>metagenomes</taxon>
        <taxon>organismal metagenomes</taxon>
    </lineage>
</organism>
<dbReference type="AlphaFoldDB" id="A0A6H1ZN72"/>
<evidence type="ECO:0000313" key="1">
    <source>
        <dbReference type="EMBL" id="QJA49366.1"/>
    </source>
</evidence>
<name>A0A6H1ZN72_9ZZZZ</name>
<dbReference type="InterPro" id="IPR048813">
    <property type="entry name" value="GP7-like"/>
</dbReference>
<evidence type="ECO:0000313" key="3">
    <source>
        <dbReference type="EMBL" id="QJA89299.1"/>
    </source>
</evidence>
<evidence type="ECO:0008006" key="4">
    <source>
        <dbReference type="Google" id="ProtNLM"/>
    </source>
</evidence>
<accession>A0A6H1ZN72</accession>
<protein>
    <recommendedName>
        <fullName evidence="4">Capsid protein</fullName>
    </recommendedName>
</protein>
<sequence length="320" mass="35739">MANTLRDLIVKYQGIDEETMSHLTKKSGILQTALARPASHNVYHKYKKVVALPSFSIREVSGSMTAVTVNREVYDSYLKEISALQREDIAICRNWPGGPEAFFEDQRLPFLESWGQKASNAIVYGTNSTFGDVQSFPGMWQITNATARVLHETGTSGSTTSIFAAKWDSSSCAIIFNKEQASAGNFLKSEVLNQGEPTMSTTSTTGPAEQPVYEVLWTSNLGMFSASLYDMARYDRIQDDTGDQPTAANMDKLLDYVKADPTNTFLYMNRTSRRLLKEVKDSKLELGAFDTDYGIYLDRWNGIRMVIDDNILDTETTALD</sequence>
<dbReference type="EMBL" id="MT142410">
    <property type="protein sequence ID" value="QJA80189.1"/>
    <property type="molecule type" value="Genomic_DNA"/>
</dbReference>
<reference evidence="1" key="1">
    <citation type="submission" date="2020-03" db="EMBL/GenBank/DDBJ databases">
        <title>The deep terrestrial virosphere.</title>
        <authorList>
            <person name="Holmfeldt K."/>
            <person name="Nilsson E."/>
            <person name="Simone D."/>
            <person name="Lopez-Fernandez M."/>
            <person name="Wu X."/>
            <person name="de Brujin I."/>
            <person name="Lundin D."/>
            <person name="Andersson A."/>
            <person name="Bertilsson S."/>
            <person name="Dopson M."/>
        </authorList>
    </citation>
    <scope>NUCLEOTIDE SEQUENCE</scope>
    <source>
        <strain evidence="2">MM415A00766</strain>
        <strain evidence="3">MM415B02575</strain>
        <strain evidence="1">TM448A01329</strain>
    </source>
</reference>
<dbReference type="EMBL" id="MT144133">
    <property type="protein sequence ID" value="QJA49366.1"/>
    <property type="molecule type" value="Genomic_DNA"/>
</dbReference>
<gene>
    <name evidence="2" type="ORF">MM415A00766_0018</name>
    <name evidence="3" type="ORF">MM415B02575_0005</name>
    <name evidence="1" type="ORF">TM448A01329_0011</name>
</gene>
<dbReference type="Pfam" id="PF20911">
    <property type="entry name" value="GP7"/>
    <property type="match status" value="1"/>
</dbReference>
<proteinExistence type="predicted"/>
<evidence type="ECO:0000313" key="2">
    <source>
        <dbReference type="EMBL" id="QJA80189.1"/>
    </source>
</evidence>